<dbReference type="AlphaFoldDB" id="A0A4R2HH24"/>
<name>A0A4R2HH24_9ACTN</name>
<evidence type="ECO:0000259" key="1">
    <source>
        <dbReference type="Pfam" id="PF07883"/>
    </source>
</evidence>
<comment type="caution">
    <text evidence="2">The sequence shown here is derived from an EMBL/GenBank/DDBJ whole genome shotgun (WGS) entry which is preliminary data.</text>
</comment>
<dbReference type="Gene3D" id="2.60.120.10">
    <property type="entry name" value="Jelly Rolls"/>
    <property type="match status" value="1"/>
</dbReference>
<dbReference type="SUPFAM" id="SSF51182">
    <property type="entry name" value="RmlC-like cupins"/>
    <property type="match status" value="1"/>
</dbReference>
<feature type="domain" description="Cupin type-2" evidence="1">
    <location>
        <begin position="2"/>
        <end position="61"/>
    </location>
</feature>
<evidence type="ECO:0000313" key="3">
    <source>
        <dbReference type="Proteomes" id="UP000294508"/>
    </source>
</evidence>
<keyword evidence="3" id="KW-1185">Reference proteome</keyword>
<organism evidence="2 3">
    <name type="scientific">Kribbella steppae</name>
    <dbReference type="NCBI Taxonomy" id="2512223"/>
    <lineage>
        <taxon>Bacteria</taxon>
        <taxon>Bacillati</taxon>
        <taxon>Actinomycetota</taxon>
        <taxon>Actinomycetes</taxon>
        <taxon>Propionibacteriales</taxon>
        <taxon>Kribbellaceae</taxon>
        <taxon>Kribbella</taxon>
    </lineage>
</organism>
<protein>
    <submittedName>
        <fullName evidence="2">Cupin domain</fullName>
    </submittedName>
</protein>
<sequence>MAPLHVHDRGDEGFVVLSGALAVTLGPEVRQLGPGEFVVVPAGTAHTFATIGDLPTSVLVTMTPNIDALVRELHQVPDDERPLVWARHHSRVV</sequence>
<evidence type="ECO:0000313" key="2">
    <source>
        <dbReference type="EMBL" id="TCO28484.1"/>
    </source>
</evidence>
<accession>A0A4R2HH24</accession>
<dbReference type="Proteomes" id="UP000294508">
    <property type="component" value="Unassembled WGS sequence"/>
</dbReference>
<dbReference type="InterPro" id="IPR014710">
    <property type="entry name" value="RmlC-like_jellyroll"/>
</dbReference>
<dbReference type="InterPro" id="IPR053146">
    <property type="entry name" value="QDO-like"/>
</dbReference>
<dbReference type="PANTHER" id="PTHR36440">
    <property type="entry name" value="PUTATIVE (AFU_ORTHOLOGUE AFUA_8G07350)-RELATED"/>
    <property type="match status" value="1"/>
</dbReference>
<reference evidence="2 3" key="1">
    <citation type="journal article" date="2015" name="Stand. Genomic Sci.">
        <title>Genomic Encyclopedia of Bacterial and Archaeal Type Strains, Phase III: the genomes of soil and plant-associated and newly described type strains.</title>
        <authorList>
            <person name="Whitman W.B."/>
            <person name="Woyke T."/>
            <person name="Klenk H.P."/>
            <person name="Zhou Y."/>
            <person name="Lilburn T.G."/>
            <person name="Beck B.J."/>
            <person name="De Vos P."/>
            <person name="Vandamme P."/>
            <person name="Eisen J.A."/>
            <person name="Garrity G."/>
            <person name="Hugenholtz P."/>
            <person name="Kyrpides N.C."/>
        </authorList>
    </citation>
    <scope>NUCLEOTIDE SEQUENCE [LARGE SCALE GENOMIC DNA]</scope>
    <source>
        <strain evidence="2 3">VKM Ac-2572</strain>
    </source>
</reference>
<gene>
    <name evidence="2" type="ORF">EV652_106470</name>
</gene>
<dbReference type="InterPro" id="IPR011051">
    <property type="entry name" value="RmlC_Cupin_sf"/>
</dbReference>
<dbReference type="Pfam" id="PF07883">
    <property type="entry name" value="Cupin_2"/>
    <property type="match status" value="1"/>
</dbReference>
<dbReference type="EMBL" id="SLWN01000006">
    <property type="protein sequence ID" value="TCO28484.1"/>
    <property type="molecule type" value="Genomic_DNA"/>
</dbReference>
<proteinExistence type="predicted"/>
<dbReference type="PANTHER" id="PTHR36440:SF1">
    <property type="entry name" value="PUTATIVE (AFU_ORTHOLOGUE AFUA_8G07350)-RELATED"/>
    <property type="match status" value="1"/>
</dbReference>
<dbReference type="InterPro" id="IPR013096">
    <property type="entry name" value="Cupin_2"/>
</dbReference>